<protein>
    <recommendedName>
        <fullName evidence="4">FAD/NAD(P)-binding domain-containing protein</fullName>
    </recommendedName>
</protein>
<dbReference type="InParanoid" id="A0A067N2Q4"/>
<dbReference type="PANTHER" id="PTHR43539:SF68">
    <property type="entry name" value="FLAVIN-BINDING MONOOXYGENASE-LIKE PROTEIN (AFU_ORTHOLOGUE AFUA_4G09220)"/>
    <property type="match status" value="1"/>
</dbReference>
<gene>
    <name evidence="2" type="ORF">BOTBODRAFT_185037</name>
</gene>
<reference evidence="3" key="1">
    <citation type="journal article" date="2014" name="Proc. Natl. Acad. Sci. U.S.A.">
        <title>Extensive sampling of basidiomycete genomes demonstrates inadequacy of the white-rot/brown-rot paradigm for wood decay fungi.</title>
        <authorList>
            <person name="Riley R."/>
            <person name="Salamov A.A."/>
            <person name="Brown D.W."/>
            <person name="Nagy L.G."/>
            <person name="Floudas D."/>
            <person name="Held B.W."/>
            <person name="Levasseur A."/>
            <person name="Lombard V."/>
            <person name="Morin E."/>
            <person name="Otillar R."/>
            <person name="Lindquist E.A."/>
            <person name="Sun H."/>
            <person name="LaButti K.M."/>
            <person name="Schmutz J."/>
            <person name="Jabbour D."/>
            <person name="Luo H."/>
            <person name="Baker S.E."/>
            <person name="Pisabarro A.G."/>
            <person name="Walton J.D."/>
            <person name="Blanchette R.A."/>
            <person name="Henrissat B."/>
            <person name="Martin F."/>
            <person name="Cullen D."/>
            <person name="Hibbett D.S."/>
            <person name="Grigoriev I.V."/>
        </authorList>
    </citation>
    <scope>NUCLEOTIDE SEQUENCE [LARGE SCALE GENOMIC DNA]</scope>
    <source>
        <strain evidence="3">FD-172 SS1</strain>
    </source>
</reference>
<dbReference type="Pfam" id="PF13738">
    <property type="entry name" value="Pyr_redox_3"/>
    <property type="match status" value="1"/>
</dbReference>
<organism evidence="2 3">
    <name type="scientific">Botryobasidium botryosum (strain FD-172 SS1)</name>
    <dbReference type="NCBI Taxonomy" id="930990"/>
    <lineage>
        <taxon>Eukaryota</taxon>
        <taxon>Fungi</taxon>
        <taxon>Dikarya</taxon>
        <taxon>Basidiomycota</taxon>
        <taxon>Agaricomycotina</taxon>
        <taxon>Agaricomycetes</taxon>
        <taxon>Cantharellales</taxon>
        <taxon>Botryobasidiaceae</taxon>
        <taxon>Botryobasidium</taxon>
    </lineage>
</organism>
<evidence type="ECO:0008006" key="4">
    <source>
        <dbReference type="Google" id="ProtNLM"/>
    </source>
</evidence>
<dbReference type="InterPro" id="IPR050982">
    <property type="entry name" value="Auxin_biosynth/cation_transpt"/>
</dbReference>
<evidence type="ECO:0000313" key="2">
    <source>
        <dbReference type="EMBL" id="KDQ18397.1"/>
    </source>
</evidence>
<dbReference type="EMBL" id="KL198021">
    <property type="protein sequence ID" value="KDQ18397.1"/>
    <property type="molecule type" value="Genomic_DNA"/>
</dbReference>
<keyword evidence="3" id="KW-1185">Reference proteome</keyword>
<dbReference type="PRINTS" id="PR00469">
    <property type="entry name" value="PNDRDTASEII"/>
</dbReference>
<dbReference type="GO" id="GO:0050660">
    <property type="term" value="F:flavin adenine dinucleotide binding"/>
    <property type="evidence" value="ECO:0007669"/>
    <property type="project" value="TreeGrafter"/>
</dbReference>
<proteinExistence type="predicted"/>
<sequence>MSTLDTTAIAQAWLDKFASVFGAGNASGAPALFLEKSYWRDLLALSWTFRTLHGPEAITHYISQSDGLSALKLLGEPIFEEISEPFTWIRAKFEFETPVARGQGIVRLKKHPGNGEWLALTLYTGVEELKGHEEKLGAARSRSPGHDLLQGRPNWQTLRDEVLTYATRDPEVIIIGAGQAGLSVAARLSQLNVDTLIVERNARVGDNWRNRYDTLALHDPVWIDHLPYVPLPDTWPVYAPKDKVGDYLESYAKILDLNVWTSTNVADMSYDEASSQWTVTLQRADGTRKILRPKHIILSTSISGEPNIPVITGSESFRGTVIHSSKYKNGQEFSQKQVAVVGTGNSAIDVAQDLQEHGANVTLIQRSPTFVISLTAAFQVYYTGIYDGTGPSTDDADQIGFSIPKPVAEKLHMSLMSTAKKIDTPLHEDLQKAGFKVDLKPDEGGVFYRYFGRRGGYFIDTGCAKLIIEGKIKVQRHNGIERFEEDGLVFDDGTKLEADAVILATGFHGITYTAEKLLGAEVVARAGEVWGFDDEGEINGIWKRTGHPGLWFHSGSLGMCRFYSKRLALQIKANLLGLNKVATL</sequence>
<dbReference type="SUPFAM" id="SSF51905">
    <property type="entry name" value="FAD/NAD(P)-binding domain"/>
    <property type="match status" value="1"/>
</dbReference>
<accession>A0A067N2Q4</accession>
<dbReference type="Gene3D" id="3.50.50.60">
    <property type="entry name" value="FAD/NAD(P)-binding domain"/>
    <property type="match status" value="2"/>
</dbReference>
<dbReference type="InterPro" id="IPR036188">
    <property type="entry name" value="FAD/NAD-bd_sf"/>
</dbReference>
<dbReference type="AlphaFoldDB" id="A0A067N2Q4"/>
<dbReference type="PRINTS" id="PR00368">
    <property type="entry name" value="FADPNR"/>
</dbReference>
<dbReference type="PANTHER" id="PTHR43539">
    <property type="entry name" value="FLAVIN-BINDING MONOOXYGENASE-LIKE PROTEIN (AFU_ORTHOLOGUE AFUA_4G09220)"/>
    <property type="match status" value="1"/>
</dbReference>
<keyword evidence="1" id="KW-0560">Oxidoreductase</keyword>
<dbReference type="Proteomes" id="UP000027195">
    <property type="component" value="Unassembled WGS sequence"/>
</dbReference>
<dbReference type="GO" id="GO:0004497">
    <property type="term" value="F:monooxygenase activity"/>
    <property type="evidence" value="ECO:0007669"/>
    <property type="project" value="TreeGrafter"/>
</dbReference>
<name>A0A067N2Q4_BOTB1</name>
<evidence type="ECO:0000256" key="1">
    <source>
        <dbReference type="ARBA" id="ARBA00023002"/>
    </source>
</evidence>
<dbReference type="HOGENOM" id="CLU_015676_1_1_1"/>
<dbReference type="STRING" id="930990.A0A067N2Q4"/>
<dbReference type="OrthoDB" id="74360at2759"/>
<evidence type="ECO:0000313" key="3">
    <source>
        <dbReference type="Proteomes" id="UP000027195"/>
    </source>
</evidence>